<dbReference type="InterPro" id="IPR036390">
    <property type="entry name" value="WH_DNA-bd_sf"/>
</dbReference>
<name>A0ABT0I3D4_9LACO</name>
<comment type="caution">
    <text evidence="3">The sequence shown here is derived from an EMBL/GenBank/DDBJ whole genome shotgun (WGS) entry which is preliminary data.</text>
</comment>
<organism evidence="3 4">
    <name type="scientific">Apilactobacillus xinyiensis</name>
    <dbReference type="NCBI Taxonomy" id="2841032"/>
    <lineage>
        <taxon>Bacteria</taxon>
        <taxon>Bacillati</taxon>
        <taxon>Bacillota</taxon>
        <taxon>Bacilli</taxon>
        <taxon>Lactobacillales</taxon>
        <taxon>Lactobacillaceae</taxon>
        <taxon>Apilactobacillus</taxon>
    </lineage>
</organism>
<evidence type="ECO:0000256" key="1">
    <source>
        <dbReference type="ARBA" id="ARBA00038283"/>
    </source>
</evidence>
<dbReference type="RefSeq" id="WP_248601933.1">
    <property type="nucleotide sequence ID" value="NZ_JAJIAO010000012.1"/>
</dbReference>
<dbReference type="EMBL" id="JAJIAO010000012">
    <property type="protein sequence ID" value="MCK8625214.1"/>
    <property type="molecule type" value="Genomic_DNA"/>
</dbReference>
<dbReference type="Pfam" id="PF21205">
    <property type="entry name" value="Rep3_C"/>
    <property type="match status" value="1"/>
</dbReference>
<dbReference type="SUPFAM" id="SSF46785">
    <property type="entry name" value="Winged helix' DNA-binding domain"/>
    <property type="match status" value="2"/>
</dbReference>
<dbReference type="Proteomes" id="UP001522905">
    <property type="component" value="Unassembled WGS sequence"/>
</dbReference>
<keyword evidence="4" id="KW-1185">Reference proteome</keyword>
<dbReference type="Gene3D" id="1.10.10.10">
    <property type="entry name" value="Winged helix-like DNA-binding domain superfamily/Winged helix DNA-binding domain"/>
    <property type="match status" value="2"/>
</dbReference>
<dbReference type="Pfam" id="PF01051">
    <property type="entry name" value="Rep3_N"/>
    <property type="match status" value="1"/>
</dbReference>
<evidence type="ECO:0000313" key="4">
    <source>
        <dbReference type="Proteomes" id="UP001522905"/>
    </source>
</evidence>
<gene>
    <name evidence="3" type="ORF">LNP07_06755</name>
</gene>
<reference evidence="3 4" key="1">
    <citation type="submission" date="2021-11" db="EMBL/GenBank/DDBJ databases">
        <title>Comparative genomics of bee honey and flower isolates.</title>
        <authorList>
            <person name="Bechtner J.D."/>
            <person name="Gallus M.K."/>
            <person name="Ehrmann M."/>
        </authorList>
    </citation>
    <scope>NUCLEOTIDE SEQUENCE [LARGE SCALE GENOMIC DNA]</scope>
    <source>
        <strain evidence="3 4">M161</strain>
    </source>
</reference>
<evidence type="ECO:0000313" key="3">
    <source>
        <dbReference type="EMBL" id="MCK8625214.1"/>
    </source>
</evidence>
<comment type="similarity">
    <text evidence="1">Belongs to the initiator RepB protein family.</text>
</comment>
<dbReference type="InterPro" id="IPR036388">
    <property type="entry name" value="WH-like_DNA-bd_sf"/>
</dbReference>
<accession>A0ABT0I3D4</accession>
<protein>
    <submittedName>
        <fullName evidence="3">Replication initiation protein</fullName>
    </submittedName>
</protein>
<feature type="domain" description="Initiator Rep protein WH1" evidence="2">
    <location>
        <begin position="22"/>
        <end position="167"/>
    </location>
</feature>
<sequence>MAVNKNISVSLKKLLGRQDYLVVQANDLSKAFGNLTSFEHKVLDYCFSFVNLQSKPNDEYKTSSLDLIRHLGLNESGNNYIRILKAFKKLNENTALYFKILEDGQDAILMAQLFKSIKFLDNGLVKFKFSDEAAPYIFELRKNYYSFKLSQLSKIKSKYSLIMLKLIEANRFGDSGSSIIKGSLEDFENWFIGLDKKWTPNRFKNKVLKVAINELECRNAFCFEVKTLKYGRKVIGYEIIVSNIKSI</sequence>
<dbReference type="InterPro" id="IPR000525">
    <property type="entry name" value="Initiator_Rep_WH1"/>
</dbReference>
<evidence type="ECO:0000259" key="2">
    <source>
        <dbReference type="Pfam" id="PF01051"/>
    </source>
</evidence>
<proteinExistence type="inferred from homology"/>